<feature type="compositionally biased region" description="Polar residues" evidence="1">
    <location>
        <begin position="12"/>
        <end position="32"/>
    </location>
</feature>
<dbReference type="EMBL" id="OA885513">
    <property type="protein sequence ID" value="CAD7282105.1"/>
    <property type="molecule type" value="Genomic_DNA"/>
</dbReference>
<evidence type="ECO:0000313" key="3">
    <source>
        <dbReference type="Proteomes" id="UP000678499"/>
    </source>
</evidence>
<keyword evidence="3" id="KW-1185">Reference proteome</keyword>
<dbReference type="Pfam" id="PF01663">
    <property type="entry name" value="Phosphodiest"/>
    <property type="match status" value="1"/>
</dbReference>
<name>A0A7R9BX35_9CRUS</name>
<dbReference type="Proteomes" id="UP000678499">
    <property type="component" value="Unassembled WGS sequence"/>
</dbReference>
<protein>
    <submittedName>
        <fullName evidence="2">Uncharacterized protein</fullName>
    </submittedName>
</protein>
<dbReference type="GO" id="GO:0016787">
    <property type="term" value="F:hydrolase activity"/>
    <property type="evidence" value="ECO:0007669"/>
    <property type="project" value="UniProtKB-ARBA"/>
</dbReference>
<sequence length="304" mass="34314">MAPPKRGRPQTRGANNTSTTEDNQQQNENPSGVVNEMEAGDRFSGVSMWPGMNFGYGENYQKSTHALPFNPDITLEERVEIALNWFVHPEKPANFVAFYAETVDENGHDFGPDSDEVSAAVKMADYITDYIVQKLRTMALWDDIHVIVTADHGMSPVFGTNLVNISQETSIMDKLGVSSSSPILFFYKLNENDAEIGQQLEEASERLGFELFDTSNFPEENDWHMGSLQHLPDYLAIIPLNYSFDDAFWLGPWNDICRPIKDHMLHTMASMDLTIHSLKCIHSSLDMDPNFVPDSLTTQNKDQI</sequence>
<proteinExistence type="predicted"/>
<evidence type="ECO:0000256" key="1">
    <source>
        <dbReference type="SAM" id="MobiDB-lite"/>
    </source>
</evidence>
<organism evidence="2">
    <name type="scientific">Notodromas monacha</name>
    <dbReference type="NCBI Taxonomy" id="399045"/>
    <lineage>
        <taxon>Eukaryota</taxon>
        <taxon>Metazoa</taxon>
        <taxon>Ecdysozoa</taxon>
        <taxon>Arthropoda</taxon>
        <taxon>Crustacea</taxon>
        <taxon>Oligostraca</taxon>
        <taxon>Ostracoda</taxon>
        <taxon>Podocopa</taxon>
        <taxon>Podocopida</taxon>
        <taxon>Cypridocopina</taxon>
        <taxon>Cypridoidea</taxon>
        <taxon>Cyprididae</taxon>
        <taxon>Notodromas</taxon>
    </lineage>
</organism>
<feature type="region of interest" description="Disordered" evidence="1">
    <location>
        <begin position="1"/>
        <end position="35"/>
    </location>
</feature>
<accession>A0A7R9BX35</accession>
<dbReference type="InterPro" id="IPR002591">
    <property type="entry name" value="Phosphodiest/P_Trfase"/>
</dbReference>
<dbReference type="EMBL" id="CAJPEX010003476">
    <property type="protein sequence ID" value="CAG0922257.1"/>
    <property type="molecule type" value="Genomic_DNA"/>
</dbReference>
<dbReference type="InterPro" id="IPR017850">
    <property type="entry name" value="Alkaline_phosphatase_core_sf"/>
</dbReference>
<dbReference type="PANTHER" id="PTHR10151">
    <property type="entry name" value="ECTONUCLEOTIDE PYROPHOSPHATASE/PHOSPHODIESTERASE"/>
    <property type="match status" value="1"/>
</dbReference>
<dbReference type="Gene3D" id="3.40.720.10">
    <property type="entry name" value="Alkaline Phosphatase, subunit A"/>
    <property type="match status" value="1"/>
</dbReference>
<dbReference type="OrthoDB" id="415411at2759"/>
<dbReference type="SUPFAM" id="SSF53649">
    <property type="entry name" value="Alkaline phosphatase-like"/>
    <property type="match status" value="1"/>
</dbReference>
<evidence type="ECO:0000313" key="2">
    <source>
        <dbReference type="EMBL" id="CAD7282105.1"/>
    </source>
</evidence>
<dbReference type="PANTHER" id="PTHR10151:SF120">
    <property type="entry name" value="BIS(5'-ADENOSYL)-TRIPHOSPHATASE"/>
    <property type="match status" value="1"/>
</dbReference>
<gene>
    <name evidence="2" type="ORF">NMOB1V02_LOCUS9737</name>
</gene>
<reference evidence="2" key="1">
    <citation type="submission" date="2020-11" db="EMBL/GenBank/DDBJ databases">
        <authorList>
            <person name="Tran Van P."/>
        </authorList>
    </citation>
    <scope>NUCLEOTIDE SEQUENCE</scope>
</reference>
<dbReference type="AlphaFoldDB" id="A0A7R9BX35"/>